<dbReference type="GO" id="GO:0043161">
    <property type="term" value="P:proteasome-mediated ubiquitin-dependent protein catabolic process"/>
    <property type="evidence" value="ECO:0007669"/>
    <property type="project" value="TreeGrafter"/>
</dbReference>
<dbReference type="GO" id="GO:0000209">
    <property type="term" value="P:protein polyubiquitination"/>
    <property type="evidence" value="ECO:0007669"/>
    <property type="project" value="TreeGrafter"/>
</dbReference>
<comment type="subunit">
    <text evidence="8">Interacts with UBE2C/UbcH10 (E2 ubiquitin-conjugating enzyme). In vitro, interacts with cyclin-B.</text>
</comment>
<evidence type="ECO:0000256" key="4">
    <source>
        <dbReference type="ARBA" id="ARBA00029737"/>
    </source>
</evidence>
<evidence type="ECO:0000256" key="6">
    <source>
        <dbReference type="ARBA" id="ARBA00032298"/>
    </source>
</evidence>
<reference evidence="9" key="1">
    <citation type="submission" date="2025-08" db="UniProtKB">
        <authorList>
            <consortium name="Ensembl"/>
        </authorList>
    </citation>
    <scope>IDENTIFICATION</scope>
</reference>
<evidence type="ECO:0000313" key="10">
    <source>
        <dbReference type="Proteomes" id="UP000261520"/>
    </source>
</evidence>
<dbReference type="GO" id="GO:0005634">
    <property type="term" value="C:nucleus"/>
    <property type="evidence" value="ECO:0007669"/>
    <property type="project" value="TreeGrafter"/>
</dbReference>
<reference evidence="9" key="2">
    <citation type="submission" date="2025-09" db="UniProtKB">
        <authorList>
            <consortium name="Ensembl"/>
        </authorList>
    </citation>
    <scope>IDENTIFICATION</scope>
</reference>
<evidence type="ECO:0000256" key="5">
    <source>
        <dbReference type="ARBA" id="ARBA00032234"/>
    </source>
</evidence>
<dbReference type="GO" id="GO:0061630">
    <property type="term" value="F:ubiquitin protein ligase activity"/>
    <property type="evidence" value="ECO:0007669"/>
    <property type="project" value="UniProtKB-EC"/>
</dbReference>
<evidence type="ECO:0000256" key="7">
    <source>
        <dbReference type="ARBA" id="ARBA00053831"/>
    </source>
</evidence>
<dbReference type="GO" id="GO:0000151">
    <property type="term" value="C:ubiquitin ligase complex"/>
    <property type="evidence" value="ECO:0007669"/>
    <property type="project" value="TreeGrafter"/>
</dbReference>
<evidence type="ECO:0000256" key="2">
    <source>
        <dbReference type="ARBA" id="ARBA00012485"/>
    </source>
</evidence>
<protein>
    <recommendedName>
        <fullName evidence="3">E3 ubiquitin-protein ligase E3D</fullName>
        <ecNumber evidence="2">2.3.2.26</ecNumber>
    </recommendedName>
    <alternativeName>
        <fullName evidence="6">HECT-type E3 ubiquitin transferase E3D</fullName>
    </alternativeName>
    <alternativeName>
        <fullName evidence="5">UbcH10-binding protein with a HECT-like domain</fullName>
    </alternativeName>
    <alternativeName>
        <fullName evidence="4">Ubiquitin-conjugating enzyme E2C-binding protein</fullName>
    </alternativeName>
</protein>
<proteinExistence type="predicted"/>
<dbReference type="STRING" id="409849.ENSPMGP00000012882"/>
<dbReference type="Ensembl" id="ENSPMGT00000013748.1">
    <property type="protein sequence ID" value="ENSPMGP00000012882.1"/>
    <property type="gene ID" value="ENSPMGG00000010617.1"/>
</dbReference>
<dbReference type="GO" id="GO:0030332">
    <property type="term" value="F:cyclin binding"/>
    <property type="evidence" value="ECO:0007669"/>
    <property type="project" value="TreeGrafter"/>
</dbReference>
<dbReference type="PANTHER" id="PTHR31531:SF2">
    <property type="entry name" value="E3 UBIQUITIN-PROTEIN LIGASE E3D"/>
    <property type="match status" value="1"/>
</dbReference>
<dbReference type="Pfam" id="PF09814">
    <property type="entry name" value="HECT_2"/>
    <property type="match status" value="1"/>
</dbReference>
<sequence>MYVFLNTCVSVKVLFHRTPIKCNLKCYFEIMSYFLLYRKDVSQNPSEAIVTGGESTLHIKAPEVQLSLTLPPGVTFEPGSVIPTSAGDHCEEELHFRLRISTDQSKGKHTHIISISMFQLCPLNLVLIVFRLFQRVLPLPNGNWNAIVDDWCCHPDPFANKKLLPRAEDCLLGDTFLLLARDGSCEHTLTEEISPVCATDKTLKFYITQVVVERCVGDRRSLFLEKTVADKLCELSNSLSTFHFSVQTPDGKPFLLVRTSYFNQRVFKKYISLHYINANMGCKTIIFKVCLLVIMTNWEVNSIGHPLVLPMKVCEELQQLLDESNATLPTSLRCMQSYQWLRLNYD</sequence>
<dbReference type="GO" id="GO:0051865">
    <property type="term" value="P:protein autoubiquitination"/>
    <property type="evidence" value="ECO:0007669"/>
    <property type="project" value="TreeGrafter"/>
</dbReference>
<dbReference type="PANTHER" id="PTHR31531">
    <property type="entry name" value="E3 UBIQUITIN-PROTEIN LIGASE E3D FAMILY MEMBER"/>
    <property type="match status" value="1"/>
</dbReference>
<dbReference type="InterPro" id="IPR019193">
    <property type="entry name" value="UBQ-conj_enz_E2-bd_prot"/>
</dbReference>
<accession>A0A3B4A756</accession>
<comment type="function">
    <text evidence="7">E3 ubiquitin-protein ligase which accepts ubiquitin from specific E2 ubiquitin-conjugating enzymes, and transfers it to substrates, generally promoting their degradation by the proteasome. Independently of its E3 ubiquitin-protein ligase activity, acts as an inhibitor of CPSF3 endonuclease activity by blocking CPSF3 active site.</text>
</comment>
<dbReference type="Proteomes" id="UP000261520">
    <property type="component" value="Unplaced"/>
</dbReference>
<comment type="catalytic activity">
    <reaction evidence="1">
        <text>S-ubiquitinyl-[E2 ubiquitin-conjugating enzyme]-L-cysteine + [acceptor protein]-L-lysine = [E2 ubiquitin-conjugating enzyme]-L-cysteine + N(6)-ubiquitinyl-[acceptor protein]-L-lysine.</text>
        <dbReference type="EC" id="2.3.2.26"/>
    </reaction>
</comment>
<organism evidence="9 10">
    <name type="scientific">Periophthalmus magnuspinnatus</name>
    <dbReference type="NCBI Taxonomy" id="409849"/>
    <lineage>
        <taxon>Eukaryota</taxon>
        <taxon>Metazoa</taxon>
        <taxon>Chordata</taxon>
        <taxon>Craniata</taxon>
        <taxon>Vertebrata</taxon>
        <taxon>Euteleostomi</taxon>
        <taxon>Actinopterygii</taxon>
        <taxon>Neopterygii</taxon>
        <taxon>Teleostei</taxon>
        <taxon>Neoteleostei</taxon>
        <taxon>Acanthomorphata</taxon>
        <taxon>Gobiaria</taxon>
        <taxon>Gobiiformes</taxon>
        <taxon>Gobioidei</taxon>
        <taxon>Gobiidae</taxon>
        <taxon>Oxudercinae</taxon>
        <taxon>Periophthalmus</taxon>
    </lineage>
</organism>
<dbReference type="EC" id="2.3.2.26" evidence="2"/>
<name>A0A3B4A756_9GOBI</name>
<evidence type="ECO:0000256" key="8">
    <source>
        <dbReference type="ARBA" id="ARBA00064185"/>
    </source>
</evidence>
<dbReference type="GO" id="GO:0005829">
    <property type="term" value="C:cytosol"/>
    <property type="evidence" value="ECO:0007669"/>
    <property type="project" value="TreeGrafter"/>
</dbReference>
<keyword evidence="10" id="KW-1185">Reference proteome</keyword>
<dbReference type="GO" id="GO:0006513">
    <property type="term" value="P:protein monoubiquitination"/>
    <property type="evidence" value="ECO:0007669"/>
    <property type="project" value="TreeGrafter"/>
</dbReference>
<evidence type="ECO:0000313" key="9">
    <source>
        <dbReference type="Ensembl" id="ENSPMGP00000012882.1"/>
    </source>
</evidence>
<evidence type="ECO:0000256" key="3">
    <source>
        <dbReference type="ARBA" id="ARBA00013646"/>
    </source>
</evidence>
<evidence type="ECO:0000256" key="1">
    <source>
        <dbReference type="ARBA" id="ARBA00000885"/>
    </source>
</evidence>
<dbReference type="AlphaFoldDB" id="A0A3B4A756"/>
<dbReference type="GO" id="GO:0031624">
    <property type="term" value="F:ubiquitin conjugating enzyme binding"/>
    <property type="evidence" value="ECO:0007669"/>
    <property type="project" value="TreeGrafter"/>
</dbReference>